<keyword evidence="2" id="KW-0732">Signal</keyword>
<proteinExistence type="predicted"/>
<name>A0A8H4QNK1_9AGAR</name>
<dbReference type="AlphaFoldDB" id="A0A8H4QNK1"/>
<protein>
    <submittedName>
        <fullName evidence="3">Uncharacterized protein</fullName>
    </submittedName>
</protein>
<evidence type="ECO:0000313" key="4">
    <source>
        <dbReference type="Proteomes" id="UP000521872"/>
    </source>
</evidence>
<feature type="compositionally biased region" description="Low complexity" evidence="1">
    <location>
        <begin position="370"/>
        <end position="389"/>
    </location>
</feature>
<evidence type="ECO:0000256" key="1">
    <source>
        <dbReference type="SAM" id="MobiDB-lite"/>
    </source>
</evidence>
<accession>A0A8H4QNK1</accession>
<evidence type="ECO:0000313" key="3">
    <source>
        <dbReference type="EMBL" id="KAF4614447.1"/>
    </source>
</evidence>
<dbReference type="Proteomes" id="UP000521872">
    <property type="component" value="Unassembled WGS sequence"/>
</dbReference>
<organism evidence="3 4">
    <name type="scientific">Agrocybe pediades</name>
    <dbReference type="NCBI Taxonomy" id="84607"/>
    <lineage>
        <taxon>Eukaryota</taxon>
        <taxon>Fungi</taxon>
        <taxon>Dikarya</taxon>
        <taxon>Basidiomycota</taxon>
        <taxon>Agaricomycotina</taxon>
        <taxon>Agaricomycetes</taxon>
        <taxon>Agaricomycetidae</taxon>
        <taxon>Agaricales</taxon>
        <taxon>Agaricineae</taxon>
        <taxon>Strophariaceae</taxon>
        <taxon>Agrocybe</taxon>
    </lineage>
</organism>
<evidence type="ECO:0000256" key="2">
    <source>
        <dbReference type="SAM" id="SignalP"/>
    </source>
</evidence>
<gene>
    <name evidence="3" type="ORF">D9613_002497</name>
</gene>
<comment type="caution">
    <text evidence="3">The sequence shown here is derived from an EMBL/GenBank/DDBJ whole genome shotgun (WGS) entry which is preliminary data.</text>
</comment>
<feature type="chain" id="PRO_5034954381" evidence="2">
    <location>
        <begin position="23"/>
        <end position="405"/>
    </location>
</feature>
<feature type="signal peptide" evidence="2">
    <location>
        <begin position="1"/>
        <end position="22"/>
    </location>
</feature>
<reference evidence="3 4" key="1">
    <citation type="submission" date="2019-12" db="EMBL/GenBank/DDBJ databases">
        <authorList>
            <person name="Floudas D."/>
            <person name="Bentzer J."/>
            <person name="Ahren D."/>
            <person name="Johansson T."/>
            <person name="Persson P."/>
            <person name="Tunlid A."/>
        </authorList>
    </citation>
    <scope>NUCLEOTIDE SEQUENCE [LARGE SCALE GENOMIC DNA]</scope>
    <source>
        <strain evidence="3 4">CBS 102.39</strain>
    </source>
</reference>
<feature type="region of interest" description="Disordered" evidence="1">
    <location>
        <begin position="351"/>
        <end position="405"/>
    </location>
</feature>
<dbReference type="EMBL" id="JAACJL010000044">
    <property type="protein sequence ID" value="KAF4614447.1"/>
    <property type="molecule type" value="Genomic_DNA"/>
</dbReference>
<keyword evidence="4" id="KW-1185">Reference proteome</keyword>
<sequence>MVQFRFTAVALIAASVAAPALANFVEGYDNSIDAREYNDLIDMIEREDLQLDARDFDDEVFQRDPFFRHVKQWWNNRKGNQAAAGAEQGMEAREYDEELMTREFDEYFRRELEDLVERDPLFGINHIKKWFGKGNQQPAADQQQYAQRDFDDEFEARDFEEEELAARDFDDELEAREYDNELEARDPFLGWNHIKKWFGGKKAQPAEQQYAERELADLDARDLDELNEIMAREPFLGFNHLKKWIKGRKGGAAQAGAEQYDQQQQARDFEDDIEAREPEYEEVLERYFDDLYERELGEELEVVERDLGDEAELAEREEEESSIFQREEMLEEVFGRGFDLKAWWNNLWHPKKKADKKKEAEKKKHEHKAASTSAAAPAATSAAAAPAEEASSEQEAREFEIDELD</sequence>